<dbReference type="GO" id="GO:0005739">
    <property type="term" value="C:mitochondrion"/>
    <property type="evidence" value="ECO:0007669"/>
    <property type="project" value="UniProtKB-SubCell"/>
</dbReference>
<dbReference type="PROSITE" id="PS50173">
    <property type="entry name" value="UMUC"/>
    <property type="match status" value="1"/>
</dbReference>
<dbReference type="Gene3D" id="3.40.1170.60">
    <property type="match status" value="1"/>
</dbReference>
<proteinExistence type="predicted"/>
<dbReference type="InterPro" id="IPR043502">
    <property type="entry name" value="DNA/RNA_pol_sf"/>
</dbReference>
<dbReference type="GO" id="GO:0070987">
    <property type="term" value="P:error-free translesion synthesis"/>
    <property type="evidence" value="ECO:0007669"/>
    <property type="project" value="UniProtKB-ARBA"/>
</dbReference>
<keyword evidence="5" id="KW-1185">Reference proteome</keyword>
<accession>A0A0F4Z972</accession>
<evidence type="ECO:0000313" key="4">
    <source>
        <dbReference type="EMBL" id="KKA26646.1"/>
    </source>
</evidence>
<evidence type="ECO:0000256" key="1">
    <source>
        <dbReference type="ARBA" id="ARBA00004173"/>
    </source>
</evidence>
<dbReference type="SUPFAM" id="SSF56672">
    <property type="entry name" value="DNA/RNA polymerases"/>
    <property type="match status" value="1"/>
</dbReference>
<evidence type="ECO:0000256" key="2">
    <source>
        <dbReference type="ARBA" id="ARBA00023128"/>
    </source>
</evidence>
<dbReference type="Pfam" id="PF11799">
    <property type="entry name" value="IMS_C"/>
    <property type="match status" value="1"/>
</dbReference>
<reference evidence="4 5" key="1">
    <citation type="submission" date="2015-03" db="EMBL/GenBank/DDBJ databases">
        <authorList>
            <person name="Radwan O."/>
            <person name="Al-Naeli F.A."/>
            <person name="Rendon G.A."/>
            <person name="Fields C."/>
        </authorList>
    </citation>
    <scope>NUCLEOTIDE SEQUENCE [LARGE SCALE GENOMIC DNA]</scope>
    <source>
        <strain evidence="4">CR-DP1</strain>
    </source>
</reference>
<dbReference type="OrthoDB" id="447129at2759"/>
<dbReference type="Pfam" id="PF00817">
    <property type="entry name" value="IMS"/>
    <property type="match status" value="1"/>
</dbReference>
<dbReference type="EMBL" id="LAEV01002059">
    <property type="protein sequence ID" value="KKA26646.1"/>
    <property type="molecule type" value="Genomic_DNA"/>
</dbReference>
<protein>
    <recommendedName>
        <fullName evidence="3">UmuC domain-containing protein</fullName>
    </recommendedName>
</protein>
<dbReference type="GO" id="GO:0003684">
    <property type="term" value="F:damaged DNA binding"/>
    <property type="evidence" value="ECO:0007669"/>
    <property type="project" value="InterPro"/>
</dbReference>
<dbReference type="InterPro" id="IPR017961">
    <property type="entry name" value="DNA_pol_Y-fam_little_finger"/>
</dbReference>
<evidence type="ECO:0000313" key="5">
    <source>
        <dbReference type="Proteomes" id="UP000033483"/>
    </source>
</evidence>
<dbReference type="InterPro" id="IPR043128">
    <property type="entry name" value="Rev_trsase/Diguanyl_cyclase"/>
</dbReference>
<dbReference type="PANTHER" id="PTHR46404">
    <property type="entry name" value="DNA POLYMERASE IOTA"/>
    <property type="match status" value="1"/>
</dbReference>
<sequence length="561" mass="62363">MATTKTLQHSNNDIKDRVILQFDYDCFYASVFEHLHPALKSKPVGVRQKGILATCNYVARARGVRKLSLLSDAMRACPDLVVCNGEDLTPFRDESKRLYSVLRGFSWSGKVEKLGLDEVFMDVTDIIDYNMSCLNLAHLHSAFFFLSCRDPELGFPCDLSQFAGCVTGATPSIALRHISAYATDPPAFATDPVVAASALRLLLGSHLAQYLRERLEDHGFTASCGVATNKVLSKMAAAKNKPRNQTTLLLLSAKDREAFMAGHTVRQIPGIGARTAGVLQDLVQSSEACTVAQVLRVPDMSPRLLDRVLSRSGSERDIGEKLWNLLHGIDETIVKNRTSVPSQISVEDSFRHLRGTQKIHAELRRLAAALVRRMRTDLLVIDAPEERDKSVHWAARPKTLRLSLRNMKKGESLADMYAHRVSRSQPVPGFLFNVKEEAEELAARLVDEALARLLTKFGIAEAEWDIAILNVGVSNMVVGASDSVDGSGRNIADMFKRQDEVLQPFRVTEGEGLGTEDTEDWDWEEHSGDERDAATVICPQCDHRFLAFALVAHLRYHQLEK</sequence>
<dbReference type="InterPro" id="IPR036775">
    <property type="entry name" value="DNA_pol_Y-fam_lit_finger_sf"/>
</dbReference>
<keyword evidence="2" id="KW-0496">Mitochondrion</keyword>
<dbReference type="InterPro" id="IPR001126">
    <property type="entry name" value="UmuC"/>
</dbReference>
<comment type="caution">
    <text evidence="4">The sequence shown here is derived from an EMBL/GenBank/DDBJ whole genome shotgun (WGS) entry which is preliminary data.</text>
</comment>
<organism evidence="4 5">
    <name type="scientific">Thielaviopsis punctulata</name>
    <dbReference type="NCBI Taxonomy" id="72032"/>
    <lineage>
        <taxon>Eukaryota</taxon>
        <taxon>Fungi</taxon>
        <taxon>Dikarya</taxon>
        <taxon>Ascomycota</taxon>
        <taxon>Pezizomycotina</taxon>
        <taxon>Sordariomycetes</taxon>
        <taxon>Hypocreomycetidae</taxon>
        <taxon>Microascales</taxon>
        <taxon>Ceratocystidaceae</taxon>
        <taxon>Thielaviopsis</taxon>
    </lineage>
</organism>
<comment type="subcellular location">
    <subcellularLocation>
        <location evidence="1">Mitochondrion</location>
    </subcellularLocation>
</comment>
<evidence type="ECO:0000259" key="3">
    <source>
        <dbReference type="PROSITE" id="PS50173"/>
    </source>
</evidence>
<dbReference type="Proteomes" id="UP000033483">
    <property type="component" value="Unassembled WGS sequence"/>
</dbReference>
<dbReference type="PANTHER" id="PTHR46404:SF1">
    <property type="entry name" value="DNA POLYMERASE IOTA"/>
    <property type="match status" value="1"/>
</dbReference>
<name>A0A0F4Z972_9PEZI</name>
<dbReference type="GO" id="GO:0003887">
    <property type="term" value="F:DNA-directed DNA polymerase activity"/>
    <property type="evidence" value="ECO:0007669"/>
    <property type="project" value="TreeGrafter"/>
</dbReference>
<dbReference type="AlphaFoldDB" id="A0A0F4Z972"/>
<dbReference type="FunFam" id="3.40.1170.60:FF:000006">
    <property type="entry name" value="DNA polymerase iota"/>
    <property type="match status" value="1"/>
</dbReference>
<gene>
    <name evidence="4" type="ORF">TD95_002634</name>
</gene>
<feature type="domain" description="UmuC" evidence="3">
    <location>
        <begin position="19"/>
        <end position="272"/>
    </location>
</feature>
<dbReference type="Gene3D" id="3.30.1490.100">
    <property type="entry name" value="DNA polymerase, Y-family, little finger domain"/>
    <property type="match status" value="1"/>
</dbReference>
<dbReference type="Gene3D" id="3.30.70.270">
    <property type="match status" value="1"/>
</dbReference>
<dbReference type="GO" id="GO:0006281">
    <property type="term" value="P:DNA repair"/>
    <property type="evidence" value="ECO:0007669"/>
    <property type="project" value="InterPro"/>
</dbReference>